<name>A0A4R3MLH1_9FIRM</name>
<protein>
    <recommendedName>
        <fullName evidence="3">AP2/ERF domain-containing protein</fullName>
    </recommendedName>
</protein>
<accession>A0A4R3MLH1</accession>
<comment type="caution">
    <text evidence="1">The sequence shown here is derived from an EMBL/GenBank/DDBJ whole genome shotgun (WGS) entry which is preliminary data.</text>
</comment>
<dbReference type="EMBL" id="SMAL01000003">
    <property type="protein sequence ID" value="TCT15546.1"/>
    <property type="molecule type" value="Genomic_DNA"/>
</dbReference>
<dbReference type="Proteomes" id="UP000294902">
    <property type="component" value="Unassembled WGS sequence"/>
</dbReference>
<reference evidence="1 2" key="1">
    <citation type="submission" date="2019-03" db="EMBL/GenBank/DDBJ databases">
        <title>Genomic Encyclopedia of Type Strains, Phase IV (KMG-IV): sequencing the most valuable type-strain genomes for metagenomic binning, comparative biology and taxonomic classification.</title>
        <authorList>
            <person name="Goeker M."/>
        </authorList>
    </citation>
    <scope>NUCLEOTIDE SEQUENCE [LARGE SCALE GENOMIC DNA]</scope>
    <source>
        <strain evidence="1 2">DSM 24629</strain>
    </source>
</reference>
<organism evidence="1 2">
    <name type="scientific">Natranaerovirga pectinivora</name>
    <dbReference type="NCBI Taxonomy" id="682400"/>
    <lineage>
        <taxon>Bacteria</taxon>
        <taxon>Bacillati</taxon>
        <taxon>Bacillota</taxon>
        <taxon>Clostridia</taxon>
        <taxon>Lachnospirales</taxon>
        <taxon>Natranaerovirgaceae</taxon>
        <taxon>Natranaerovirga</taxon>
    </lineage>
</organism>
<evidence type="ECO:0000313" key="1">
    <source>
        <dbReference type="EMBL" id="TCT15546.1"/>
    </source>
</evidence>
<gene>
    <name evidence="1" type="ORF">EDC18_103252</name>
</gene>
<dbReference type="OrthoDB" id="1765300at2"/>
<keyword evidence="2" id="KW-1185">Reference proteome</keyword>
<dbReference type="RefSeq" id="WP_132251331.1">
    <property type="nucleotide sequence ID" value="NZ_SMAL01000003.1"/>
</dbReference>
<evidence type="ECO:0008006" key="3">
    <source>
        <dbReference type="Google" id="ProtNLM"/>
    </source>
</evidence>
<sequence>MSLLLGVYKSALKSGKPSYRSSITYNNKHISIGSFSTELEAHTAYLEAKDILLHHKYTLNDYLPSFTISFHKWVVLLNFRDNKYYIKNPIYLYKYYFSYFLDENTELIFDVDDLFYYSNHKIFRRQGYLFVNDYGMQVNILSRYGIKNYAVENRDYLFKDGDRSNLRYHNIEVINPYYGVSKDLVKGKTVYTTKIHINGDYIVGRYPSIEEAAIAYNKAIDYLVQIKNINKKFNKNYLEDMNKDTYSELYKKVSISNKIKTLQL</sequence>
<evidence type="ECO:0000313" key="2">
    <source>
        <dbReference type="Proteomes" id="UP000294902"/>
    </source>
</evidence>
<proteinExistence type="predicted"/>
<dbReference type="AlphaFoldDB" id="A0A4R3MLH1"/>